<dbReference type="Gene3D" id="3.20.170.30">
    <property type="match status" value="1"/>
</dbReference>
<name>A0A1Q9CKJ8_SYMMI</name>
<dbReference type="InterPro" id="IPR042081">
    <property type="entry name" value="RNA_2'-PTrans_C"/>
</dbReference>
<gene>
    <name evidence="3" type="ORF">AK812_SmicGene35774</name>
</gene>
<comment type="caution">
    <text evidence="3">The sequence shown here is derived from an EMBL/GenBank/DDBJ whole genome shotgun (WGS) entry which is preliminary data.</text>
</comment>
<accession>A0A1Q9CKJ8</accession>
<sequence length="563" mass="59848">MAAPLNESAVADLQRSHGKYIYHGTDVHVVEAIVAQGLLPGGGPGDRLANHFVVGPMPTQWSEARGFRRGSNAVVQCSLEVLLRAGVRLFSGADGVLLADTVPTSAIFRILAADNQRGEYTEVLAEIGSDRPLNLVRDLRAEAVEAAAAAMGTSVAATGSADVGTPAAPAEGAEGDDAAEEQAGAAVAAPTERSAADVDMGEAMTEAAAANPGLTVLHKAEEYLEQQGAAASGAVLRARRLARRSVRKQAPPTATLAAFSGEAQVVPDAEADGTYACPECGKGVDTVVRWHLHRAACHEIPLPHTVFPEPTNTDQFRQDYRGVWFRLSREGHFFEMTEANFLLRRRGRSRPTVAVAARKIGRNKASSTLEPENAPPRPPSGPRAEARAAGVEFTAGAALTGGAQPAADAPGQPIVFSSRQLYRWESWMCYFCNGVNPQEADDCFYQPVGGPHVGARCGGNRAGCDEWNLSFRNLCYKCNGRRTAAGVLSRCAPDPRRDDQDRAESDSDDSAALDVRQDEQEDLEATLRPLLRSPQEAGQLPRHSWCAVPSPSACRRGATTSAV</sequence>
<evidence type="ECO:0000313" key="3">
    <source>
        <dbReference type="EMBL" id="OLP83453.1"/>
    </source>
</evidence>
<dbReference type="EMBL" id="LSRX01001115">
    <property type="protein sequence ID" value="OLP83453.1"/>
    <property type="molecule type" value="Genomic_DNA"/>
</dbReference>
<feature type="region of interest" description="Disordered" evidence="1">
    <location>
        <begin position="491"/>
        <end position="563"/>
    </location>
</feature>
<feature type="region of interest" description="Disordered" evidence="1">
    <location>
        <begin position="158"/>
        <end position="193"/>
    </location>
</feature>
<protein>
    <recommendedName>
        <fullName evidence="2">C2H2-type domain-containing protein</fullName>
    </recommendedName>
</protein>
<feature type="compositionally biased region" description="Low complexity" evidence="1">
    <location>
        <begin position="158"/>
        <end position="172"/>
    </location>
</feature>
<evidence type="ECO:0000256" key="1">
    <source>
        <dbReference type="SAM" id="MobiDB-lite"/>
    </source>
</evidence>
<reference evidence="3 4" key="1">
    <citation type="submission" date="2016-02" db="EMBL/GenBank/DDBJ databases">
        <title>Genome analysis of coral dinoflagellate symbionts highlights evolutionary adaptations to a symbiotic lifestyle.</title>
        <authorList>
            <person name="Aranda M."/>
            <person name="Li Y."/>
            <person name="Liew Y.J."/>
            <person name="Baumgarten S."/>
            <person name="Simakov O."/>
            <person name="Wilson M."/>
            <person name="Piel J."/>
            <person name="Ashoor H."/>
            <person name="Bougouffa S."/>
            <person name="Bajic V.B."/>
            <person name="Ryu T."/>
            <person name="Ravasi T."/>
            <person name="Bayer T."/>
            <person name="Micklem G."/>
            <person name="Kim H."/>
            <person name="Bhak J."/>
            <person name="Lajeunesse T.C."/>
            <person name="Voolstra C.R."/>
        </authorList>
    </citation>
    <scope>NUCLEOTIDE SEQUENCE [LARGE SCALE GENOMIC DNA]</scope>
    <source>
        <strain evidence="3 4">CCMP2467</strain>
    </source>
</reference>
<evidence type="ECO:0000313" key="4">
    <source>
        <dbReference type="Proteomes" id="UP000186817"/>
    </source>
</evidence>
<organism evidence="3 4">
    <name type="scientific">Symbiodinium microadriaticum</name>
    <name type="common">Dinoflagellate</name>
    <name type="synonym">Zooxanthella microadriatica</name>
    <dbReference type="NCBI Taxonomy" id="2951"/>
    <lineage>
        <taxon>Eukaryota</taxon>
        <taxon>Sar</taxon>
        <taxon>Alveolata</taxon>
        <taxon>Dinophyceae</taxon>
        <taxon>Suessiales</taxon>
        <taxon>Symbiodiniaceae</taxon>
        <taxon>Symbiodinium</taxon>
    </lineage>
</organism>
<feature type="domain" description="C2H2-type" evidence="2">
    <location>
        <begin position="277"/>
        <end position="298"/>
    </location>
</feature>
<evidence type="ECO:0000259" key="2">
    <source>
        <dbReference type="PROSITE" id="PS00028"/>
    </source>
</evidence>
<feature type="region of interest" description="Disordered" evidence="1">
    <location>
        <begin position="360"/>
        <end position="386"/>
    </location>
</feature>
<dbReference type="AlphaFoldDB" id="A0A1Q9CKJ8"/>
<dbReference type="PROSITE" id="PS00028">
    <property type="entry name" value="ZINC_FINGER_C2H2_1"/>
    <property type="match status" value="1"/>
</dbReference>
<feature type="compositionally biased region" description="Low complexity" evidence="1">
    <location>
        <begin position="181"/>
        <end position="192"/>
    </location>
</feature>
<dbReference type="Proteomes" id="UP000186817">
    <property type="component" value="Unassembled WGS sequence"/>
</dbReference>
<dbReference type="SUPFAM" id="SSF56399">
    <property type="entry name" value="ADP-ribosylation"/>
    <property type="match status" value="1"/>
</dbReference>
<dbReference type="OrthoDB" id="443141at2759"/>
<proteinExistence type="predicted"/>
<feature type="compositionally biased region" description="Basic and acidic residues" evidence="1">
    <location>
        <begin position="493"/>
        <end position="505"/>
    </location>
</feature>
<dbReference type="InterPro" id="IPR013087">
    <property type="entry name" value="Znf_C2H2_type"/>
</dbReference>
<keyword evidence="4" id="KW-1185">Reference proteome</keyword>